<dbReference type="Proteomes" id="UP000317940">
    <property type="component" value="Unassembled WGS sequence"/>
</dbReference>
<feature type="transmembrane region" description="Helical" evidence="6">
    <location>
        <begin position="258"/>
        <end position="279"/>
    </location>
</feature>
<dbReference type="Pfam" id="PF00482">
    <property type="entry name" value="T2SSF"/>
    <property type="match status" value="1"/>
</dbReference>
<evidence type="ECO:0000256" key="4">
    <source>
        <dbReference type="ARBA" id="ARBA00022989"/>
    </source>
</evidence>
<keyword evidence="3 6" id="KW-0812">Transmembrane</keyword>
<feature type="domain" description="Type II secretion system protein GspF" evidence="7">
    <location>
        <begin position="144"/>
        <end position="267"/>
    </location>
</feature>
<reference evidence="8 9" key="1">
    <citation type="submission" date="2019-06" db="EMBL/GenBank/DDBJ databases">
        <title>Sequencing the genomes of 1000 actinobacteria strains.</title>
        <authorList>
            <person name="Klenk H.-P."/>
        </authorList>
    </citation>
    <scope>NUCLEOTIDE SEQUENCE [LARGE SCALE GENOMIC DNA]</scope>
    <source>
        <strain evidence="8 9">DSM 44826</strain>
    </source>
</reference>
<evidence type="ECO:0000256" key="6">
    <source>
        <dbReference type="SAM" id="Phobius"/>
    </source>
</evidence>
<evidence type="ECO:0000256" key="3">
    <source>
        <dbReference type="ARBA" id="ARBA00022692"/>
    </source>
</evidence>
<evidence type="ECO:0000259" key="7">
    <source>
        <dbReference type="Pfam" id="PF00482"/>
    </source>
</evidence>
<evidence type="ECO:0000313" key="8">
    <source>
        <dbReference type="EMBL" id="TWF99151.1"/>
    </source>
</evidence>
<feature type="transmembrane region" description="Helical" evidence="6">
    <location>
        <begin position="86"/>
        <end position="115"/>
    </location>
</feature>
<dbReference type="PANTHER" id="PTHR35007">
    <property type="entry name" value="INTEGRAL MEMBRANE PROTEIN-RELATED"/>
    <property type="match status" value="1"/>
</dbReference>
<organism evidence="8 9">
    <name type="scientific">Kitasatospora viridis</name>
    <dbReference type="NCBI Taxonomy" id="281105"/>
    <lineage>
        <taxon>Bacteria</taxon>
        <taxon>Bacillati</taxon>
        <taxon>Actinomycetota</taxon>
        <taxon>Actinomycetes</taxon>
        <taxon>Kitasatosporales</taxon>
        <taxon>Streptomycetaceae</taxon>
        <taxon>Kitasatospora</taxon>
    </lineage>
</organism>
<dbReference type="RefSeq" id="WP_145905462.1">
    <property type="nucleotide sequence ID" value="NZ_BAAAMZ010000050.1"/>
</dbReference>
<sequence length="282" mass="29104">MSGFLGPYSVAPAALPLGLVVADAVGLGVLLVAAVVVPVRRWLERRVLHRRTARLIGPGLPPNAEQGQSRWRRRWSARAPSGPARIALLGGVVVAWLLPGAAGLAIGVLVGAALWRWLPVVRSPTAQRALREEELLTAQLPLAAELLAACLGSTASPTRAAEAVARTVGGPMERRLSATAAELSLGAPPAACWDRFGADSAVLAPLARCLIRTTVSGAPPAVPLRELAVSQRASAARAAHARVRRAGVLATAPLGLCFLPAFVLIGIAPVVLGLVTGFAGRI</sequence>
<dbReference type="OrthoDB" id="3267562at2"/>
<name>A0A561UIE0_9ACTN</name>
<dbReference type="GO" id="GO:0005886">
    <property type="term" value="C:plasma membrane"/>
    <property type="evidence" value="ECO:0007669"/>
    <property type="project" value="UniProtKB-SubCell"/>
</dbReference>
<accession>A0A561UIE0</accession>
<keyword evidence="4 6" id="KW-1133">Transmembrane helix</keyword>
<dbReference type="InterPro" id="IPR018076">
    <property type="entry name" value="T2SS_GspF_dom"/>
</dbReference>
<protein>
    <submittedName>
        <fullName evidence="8">Type II secretion system (T2SS) protein F</fullName>
    </submittedName>
</protein>
<feature type="transmembrane region" description="Helical" evidence="6">
    <location>
        <begin position="20"/>
        <end position="43"/>
    </location>
</feature>
<dbReference type="EMBL" id="VIWT01000001">
    <property type="protein sequence ID" value="TWF99151.1"/>
    <property type="molecule type" value="Genomic_DNA"/>
</dbReference>
<evidence type="ECO:0000256" key="1">
    <source>
        <dbReference type="ARBA" id="ARBA00004651"/>
    </source>
</evidence>
<keyword evidence="9" id="KW-1185">Reference proteome</keyword>
<keyword evidence="5 6" id="KW-0472">Membrane</keyword>
<dbReference type="AlphaFoldDB" id="A0A561UIE0"/>
<comment type="caution">
    <text evidence="8">The sequence shown here is derived from an EMBL/GenBank/DDBJ whole genome shotgun (WGS) entry which is preliminary data.</text>
</comment>
<proteinExistence type="predicted"/>
<evidence type="ECO:0000313" key="9">
    <source>
        <dbReference type="Proteomes" id="UP000317940"/>
    </source>
</evidence>
<evidence type="ECO:0000256" key="5">
    <source>
        <dbReference type="ARBA" id="ARBA00023136"/>
    </source>
</evidence>
<evidence type="ECO:0000256" key="2">
    <source>
        <dbReference type="ARBA" id="ARBA00022475"/>
    </source>
</evidence>
<dbReference type="PANTHER" id="PTHR35007:SF3">
    <property type="entry name" value="POSSIBLE CONSERVED ALANINE RICH MEMBRANE PROTEIN"/>
    <property type="match status" value="1"/>
</dbReference>
<keyword evidence="2" id="KW-1003">Cell membrane</keyword>
<comment type="subcellular location">
    <subcellularLocation>
        <location evidence="1">Cell membrane</location>
        <topology evidence="1">Multi-pass membrane protein</topology>
    </subcellularLocation>
</comment>
<gene>
    <name evidence="8" type="ORF">FHX73_112990</name>
</gene>